<feature type="transmembrane region" description="Helical" evidence="1">
    <location>
        <begin position="259"/>
        <end position="275"/>
    </location>
</feature>
<keyword evidence="1" id="KW-0812">Transmembrane</keyword>
<evidence type="ECO:0000313" key="3">
    <source>
        <dbReference type="Proteomes" id="UP001218208"/>
    </source>
</evidence>
<protein>
    <submittedName>
        <fullName evidence="2">DUF2142 domain-containing protein</fullName>
    </submittedName>
</protein>
<dbReference type="Proteomes" id="UP001218208">
    <property type="component" value="Unassembled WGS sequence"/>
</dbReference>
<dbReference type="Pfam" id="PF09913">
    <property type="entry name" value="DUF2142"/>
    <property type="match status" value="1"/>
</dbReference>
<dbReference type="InterPro" id="IPR018674">
    <property type="entry name" value="DUF2142_membrane"/>
</dbReference>
<feature type="transmembrane region" description="Helical" evidence="1">
    <location>
        <begin position="404"/>
        <end position="423"/>
    </location>
</feature>
<feature type="transmembrane region" description="Helical" evidence="1">
    <location>
        <begin position="148"/>
        <end position="165"/>
    </location>
</feature>
<dbReference type="RefSeq" id="WP_180859048.1">
    <property type="nucleotide sequence ID" value="NZ_JAVTIG010000042.1"/>
</dbReference>
<evidence type="ECO:0000313" key="2">
    <source>
        <dbReference type="EMBL" id="EKT4093113.1"/>
    </source>
</evidence>
<feature type="transmembrane region" description="Helical" evidence="1">
    <location>
        <begin position="435"/>
        <end position="453"/>
    </location>
</feature>
<sequence length="597" mass="65028">MRVSAQAERAAPLVWPLYLLATLLVSLVLSAITPPFQAPDEYDHVKRAYMMGQGQILLKSVDGSPSGGYLDSGLVQYMSYFEPLKGASQRKVSADELQAAGSVKWSDQPQFQTAVGTAYYFPLMYAPQAVGLGMGKALGMSVGKSYRLARLLEWMTCGVLLLLAFRLHRPSAVILALLALPMNLFLFGAAVLDPMATTVALLGLSAFMRIATDGRASPPTAVAALHISVLLVCACRANMLPMLLLPLVAAWLMRERRQAYIAIAISVFVLAWTLFTVKTTVYPPSSHRIDHAARLLHLLTHPGELTSILFATWTNVARMSFYVVSFIGVLGWLDASFSPSFYHMTGLTLVALMLLSLDLEGWRTQSLARWTLVVVCLASVLMTFLALLVQWTDPASTTVDGVQGRYLLIPGLCLVMALTANAVPRDGLLFRAGHGLAMLFLAWMAYASCSLLVERYHTGATQSAIAAPELKPSPPLTSDNTVPLHFLPAQSEDPAGLKRISVRFGTYMTTHAGQAELRLWTQGGERLVLPFELSELTDNGYAEFKLDGKAYVGGEVAPRDGSGVSVWESHSQERVDSCVFLETENQDDLLPRGCPEP</sequence>
<proteinExistence type="predicted"/>
<keyword evidence="1" id="KW-1133">Transmembrane helix</keyword>
<comment type="caution">
    <text evidence="2">The sequence shown here is derived from an EMBL/GenBank/DDBJ whole genome shotgun (WGS) entry which is preliminary data.</text>
</comment>
<name>A0AAI9FSZ4_STEMA</name>
<feature type="transmembrane region" description="Helical" evidence="1">
    <location>
        <begin position="341"/>
        <end position="359"/>
    </location>
</feature>
<feature type="transmembrane region" description="Helical" evidence="1">
    <location>
        <begin position="319"/>
        <end position="335"/>
    </location>
</feature>
<feature type="transmembrane region" description="Helical" evidence="1">
    <location>
        <begin position="12"/>
        <end position="32"/>
    </location>
</feature>
<reference evidence="2" key="1">
    <citation type="submission" date="2022-07" db="EMBL/GenBank/DDBJ databases">
        <authorList>
            <consortium name="DAFM: The Division of Animal and Food Microbiology"/>
        </authorList>
    </citation>
    <scope>NUCLEOTIDE SEQUENCE</scope>
    <source>
        <strain evidence="2">19MO01SH01-2</strain>
    </source>
</reference>
<dbReference type="AlphaFoldDB" id="A0AAI9FSZ4"/>
<dbReference type="EMBL" id="ABLOJW010000013">
    <property type="protein sequence ID" value="EKT4093113.1"/>
    <property type="molecule type" value="Genomic_DNA"/>
</dbReference>
<accession>A0AAI9FSZ4</accession>
<gene>
    <name evidence="2" type="ORF">QEG23_002639</name>
</gene>
<organism evidence="2 3">
    <name type="scientific">Stenotrophomonas maltophilia</name>
    <name type="common">Pseudomonas maltophilia</name>
    <name type="synonym">Xanthomonas maltophilia</name>
    <dbReference type="NCBI Taxonomy" id="40324"/>
    <lineage>
        <taxon>Bacteria</taxon>
        <taxon>Pseudomonadati</taxon>
        <taxon>Pseudomonadota</taxon>
        <taxon>Gammaproteobacteria</taxon>
        <taxon>Lysobacterales</taxon>
        <taxon>Lysobacteraceae</taxon>
        <taxon>Stenotrophomonas</taxon>
        <taxon>Stenotrophomonas maltophilia group</taxon>
    </lineage>
</organism>
<keyword evidence="1" id="KW-0472">Membrane</keyword>
<feature type="transmembrane region" description="Helical" evidence="1">
    <location>
        <begin position="371"/>
        <end position="392"/>
    </location>
</feature>
<evidence type="ECO:0000256" key="1">
    <source>
        <dbReference type="SAM" id="Phobius"/>
    </source>
</evidence>